<dbReference type="InterPro" id="IPR003709">
    <property type="entry name" value="VanY-like_core_dom"/>
</dbReference>
<name>A0A367RJ19_9NOSO</name>
<feature type="transmembrane region" description="Helical" evidence="1">
    <location>
        <begin position="51"/>
        <end position="71"/>
    </location>
</feature>
<dbReference type="Pfam" id="PF02557">
    <property type="entry name" value="VanY"/>
    <property type="match status" value="1"/>
</dbReference>
<evidence type="ECO:0000313" key="3">
    <source>
        <dbReference type="EMBL" id="RCJ36465.1"/>
    </source>
</evidence>
<keyword evidence="1" id="KW-1133">Transmembrane helix</keyword>
<dbReference type="GO" id="GO:0008233">
    <property type="term" value="F:peptidase activity"/>
    <property type="evidence" value="ECO:0007669"/>
    <property type="project" value="InterPro"/>
</dbReference>
<organism evidence="3 4">
    <name type="scientific">Nostoc minutum NIES-26</name>
    <dbReference type="NCBI Taxonomy" id="1844469"/>
    <lineage>
        <taxon>Bacteria</taxon>
        <taxon>Bacillati</taxon>
        <taxon>Cyanobacteriota</taxon>
        <taxon>Cyanophyceae</taxon>
        <taxon>Nostocales</taxon>
        <taxon>Nostocaceae</taxon>
        <taxon>Nostoc</taxon>
    </lineage>
</organism>
<evidence type="ECO:0000259" key="2">
    <source>
        <dbReference type="Pfam" id="PF02557"/>
    </source>
</evidence>
<reference evidence="3" key="1">
    <citation type="submission" date="2016-04" db="EMBL/GenBank/DDBJ databases">
        <authorList>
            <person name="Tabuchi Yagui T.R."/>
        </authorList>
    </citation>
    <scope>NUCLEOTIDE SEQUENCE [LARGE SCALE GENOMIC DNA]</scope>
    <source>
        <strain evidence="3">NIES-26</strain>
    </source>
</reference>
<gene>
    <name evidence="3" type="ORF">A6770_15640</name>
</gene>
<keyword evidence="1" id="KW-0812">Transmembrane</keyword>
<evidence type="ECO:0000256" key="1">
    <source>
        <dbReference type="SAM" id="Phobius"/>
    </source>
</evidence>
<dbReference type="EMBL" id="LXQD01000142">
    <property type="protein sequence ID" value="RCJ36465.1"/>
    <property type="molecule type" value="Genomic_DNA"/>
</dbReference>
<accession>A0A367RJ19</accession>
<sequence length="347" mass="39045">MPEPEHLRTTTDETSRERELIFKERELALKEKEVEAKIKYDQRGLWFTSPILLGFITAISGLIGTGIGAVLQGNSNLNLERKKFEFTQIQKALETTDTKEAAKRLVFLVDIGVIQSLDGQRIREIAKNEPQKIPTATVSGLTPEITGCNVGEKVRGLDRQIIFIMQRENPTSLVSFIDIDAELNKNSTFPLLQPAAKKALAQAIRKRTKKLIINAAYRSITSQLLLHNYSKQEQCGIIIAAIPGKSNHQTGLAIDIEDFTGWRSYLEAEGWRWLGPVDPVHFDFVGSRISDIKELPIKSFQKLWNLNNPEDKLPENGIYDSETEKRLNQAPPDGFPKGEKCSIECGF</sequence>
<dbReference type="Proteomes" id="UP000252107">
    <property type="component" value="Unassembled WGS sequence"/>
</dbReference>
<evidence type="ECO:0000313" key="4">
    <source>
        <dbReference type="Proteomes" id="UP000252107"/>
    </source>
</evidence>
<proteinExistence type="predicted"/>
<dbReference type="CDD" id="cd14814">
    <property type="entry name" value="Peptidase_M15"/>
    <property type="match status" value="1"/>
</dbReference>
<dbReference type="Gene3D" id="3.30.1380.10">
    <property type="match status" value="1"/>
</dbReference>
<protein>
    <recommendedName>
        <fullName evidence="2">D-alanyl-D-alanine carboxypeptidase-like core domain-containing protein</fullName>
    </recommendedName>
</protein>
<dbReference type="GO" id="GO:0006508">
    <property type="term" value="P:proteolysis"/>
    <property type="evidence" value="ECO:0007669"/>
    <property type="project" value="InterPro"/>
</dbReference>
<keyword evidence="4" id="KW-1185">Reference proteome</keyword>
<comment type="caution">
    <text evidence="3">The sequence shown here is derived from an EMBL/GenBank/DDBJ whole genome shotgun (WGS) entry which is preliminary data.</text>
</comment>
<dbReference type="InterPro" id="IPR009045">
    <property type="entry name" value="Zn_M74/Hedgehog-like"/>
</dbReference>
<dbReference type="AlphaFoldDB" id="A0A367RJ19"/>
<dbReference type="SUPFAM" id="SSF55166">
    <property type="entry name" value="Hedgehog/DD-peptidase"/>
    <property type="match status" value="1"/>
</dbReference>
<feature type="domain" description="D-alanyl-D-alanine carboxypeptidase-like core" evidence="2">
    <location>
        <begin position="197"/>
        <end position="261"/>
    </location>
</feature>
<keyword evidence="1" id="KW-0472">Membrane</keyword>